<evidence type="ECO:0000256" key="1">
    <source>
        <dbReference type="SAM" id="MobiDB-lite"/>
    </source>
</evidence>
<evidence type="ECO:0000313" key="3">
    <source>
        <dbReference type="EMBL" id="GAA1388593.1"/>
    </source>
</evidence>
<dbReference type="Gene3D" id="2.60.40.10">
    <property type="entry name" value="Immunoglobulins"/>
    <property type="match status" value="1"/>
</dbReference>
<comment type="caution">
    <text evidence="3">The sequence shown here is derived from an EMBL/GenBank/DDBJ whole genome shotgun (WGS) entry which is preliminary data.</text>
</comment>
<feature type="domain" description="PKD" evidence="2">
    <location>
        <begin position="148"/>
        <end position="204"/>
    </location>
</feature>
<reference evidence="3 4" key="1">
    <citation type="journal article" date="2019" name="Int. J. Syst. Evol. Microbiol.">
        <title>The Global Catalogue of Microorganisms (GCM) 10K type strain sequencing project: providing services to taxonomists for standard genome sequencing and annotation.</title>
        <authorList>
            <consortium name="The Broad Institute Genomics Platform"/>
            <consortium name="The Broad Institute Genome Sequencing Center for Infectious Disease"/>
            <person name="Wu L."/>
            <person name="Ma J."/>
        </authorList>
    </citation>
    <scope>NUCLEOTIDE SEQUENCE [LARGE SCALE GENOMIC DNA]</scope>
    <source>
        <strain evidence="3 4">JCM 12393</strain>
    </source>
</reference>
<feature type="compositionally biased region" description="Low complexity" evidence="1">
    <location>
        <begin position="53"/>
        <end position="63"/>
    </location>
</feature>
<dbReference type="InterPro" id="IPR035986">
    <property type="entry name" value="PKD_dom_sf"/>
</dbReference>
<dbReference type="PROSITE" id="PS50093">
    <property type="entry name" value="PKD"/>
    <property type="match status" value="1"/>
</dbReference>
<gene>
    <name evidence="3" type="ORF">GCM10009639_15260</name>
</gene>
<dbReference type="InterPro" id="IPR013783">
    <property type="entry name" value="Ig-like_fold"/>
</dbReference>
<dbReference type="Proteomes" id="UP001499863">
    <property type="component" value="Unassembled WGS sequence"/>
</dbReference>
<dbReference type="InterPro" id="IPR000601">
    <property type="entry name" value="PKD_dom"/>
</dbReference>
<dbReference type="SUPFAM" id="SSF49299">
    <property type="entry name" value="PKD domain"/>
    <property type="match status" value="1"/>
</dbReference>
<feature type="region of interest" description="Disordered" evidence="1">
    <location>
        <begin position="53"/>
        <end position="80"/>
    </location>
</feature>
<protein>
    <recommendedName>
        <fullName evidence="2">PKD domain-containing protein</fullName>
    </recommendedName>
</protein>
<proteinExistence type="predicted"/>
<evidence type="ECO:0000313" key="4">
    <source>
        <dbReference type="Proteomes" id="UP001499863"/>
    </source>
</evidence>
<dbReference type="EMBL" id="BAAAKJ010000072">
    <property type="protein sequence ID" value="GAA1388593.1"/>
    <property type="molecule type" value="Genomic_DNA"/>
</dbReference>
<name>A0ABN1XRY8_9ACTN</name>
<evidence type="ECO:0000259" key="2">
    <source>
        <dbReference type="PROSITE" id="PS50093"/>
    </source>
</evidence>
<sequence>MLRTRSFSSLREHLFGAPFDNSLGGTVPRHRHIVIATAVVACLTVAPGLAHAAGPGAATAPSAQPKPGKEAKTAGPIAPSALSTFQSPAEASVRQQDRSAAEGRQAAAAATANSSLAVGLHAETISAYSINLRTMLISDLAPLDLVIDWGDGTSDRYDGLNPGLSDRNHQYAKLGQYTVSVTVSDRSGGVSTNAVTLSTEGSEFTPYGPTRLLDTRDGTGAPAGRVQPWGETRVKIAGNGGIPAGVTAVALNLTAVEPGGAGHIIAYPGGTERPTTSNVNYVAGRTVPNLAIVPVGSDGYVNLANRGVGAVDLIADIAGYFTQNEAAGYTAVSPTRLVDTRDGTGTTRGQVPGWTSFSAQVTGRAGVPAGARAVALNVTVTDPNSDGHLTVYPGGGRAPSASNLNFYRGQTIANAVIVPVDAAGRIQVLNAADGASDVIVDVVGYYGDPGGSAYVAIEPLRLGDTRDSPNGGLPSQSYVYVDLSAGLPEYTGFVLNTTVTNTAADGHLTVFPDPNSLEQYYRGTNVWPAKPNASTLNWKAGDTVPNLVQANPGSHGIVDFWNASGGDIDLIIDMFGYYQNR</sequence>
<dbReference type="CDD" id="cd00146">
    <property type="entry name" value="PKD"/>
    <property type="match status" value="1"/>
</dbReference>
<keyword evidence="4" id="KW-1185">Reference proteome</keyword>
<accession>A0ABN1XRY8</accession>
<organism evidence="3 4">
    <name type="scientific">Kitasatospora putterlickiae</name>
    <dbReference type="NCBI Taxonomy" id="221725"/>
    <lineage>
        <taxon>Bacteria</taxon>
        <taxon>Bacillati</taxon>
        <taxon>Actinomycetota</taxon>
        <taxon>Actinomycetes</taxon>
        <taxon>Kitasatosporales</taxon>
        <taxon>Streptomycetaceae</taxon>
        <taxon>Kitasatospora</taxon>
    </lineage>
</organism>